<gene>
    <name evidence="4" type="ORF">V8G54_031749</name>
</gene>
<proteinExistence type="inferred from homology"/>
<evidence type="ECO:0000256" key="1">
    <source>
        <dbReference type="ARBA" id="ARBA00009748"/>
    </source>
</evidence>
<reference evidence="4 5" key="1">
    <citation type="journal article" date="2023" name="Life. Sci Alliance">
        <title>Evolutionary insights into 3D genome organization and epigenetic landscape of Vigna mungo.</title>
        <authorList>
            <person name="Junaid A."/>
            <person name="Singh B."/>
            <person name="Bhatia S."/>
        </authorList>
    </citation>
    <scope>NUCLEOTIDE SEQUENCE [LARGE SCALE GENOMIC DNA]</scope>
    <source>
        <strain evidence="4">Urdbean</strain>
    </source>
</reference>
<accession>A0AAQ3MKL3</accession>
<dbReference type="InterPro" id="IPR016140">
    <property type="entry name" value="Bifunc_inhib/LTP/seed_store"/>
</dbReference>
<dbReference type="InterPro" id="IPR036312">
    <property type="entry name" value="Bifun_inhib/LTP/seed_sf"/>
</dbReference>
<dbReference type="SUPFAM" id="SSF47699">
    <property type="entry name" value="Bifunctional inhibitor/lipid-transfer protein/seed storage 2S albumin"/>
    <property type="match status" value="1"/>
</dbReference>
<dbReference type="PANTHER" id="PTHR33076">
    <property type="entry name" value="NON-SPECIFIC LIPID-TRANSFER PROTEIN 2-RELATED"/>
    <property type="match status" value="1"/>
</dbReference>
<evidence type="ECO:0000256" key="2">
    <source>
        <dbReference type="ARBA" id="ARBA00023157"/>
    </source>
</evidence>
<dbReference type="AlphaFoldDB" id="A0AAQ3MKL3"/>
<sequence>MVEKKVLALVMFVIGYGLAITRLGEGQLPDMCYEYKPMYAPCVPYLANENTGPPDPRCCAGATQQFKKAMNPAGRKKFCACMFDSLLNLGFYPKKWIQLPGACRFKISFSIQKCVTGVGIQPLKPHIHNN</sequence>
<feature type="domain" description="Bifunctional inhibitor/plant lipid transfer protein/seed storage helical" evidence="3">
    <location>
        <begin position="31"/>
        <end position="111"/>
    </location>
</feature>
<dbReference type="GO" id="GO:0008289">
    <property type="term" value="F:lipid binding"/>
    <property type="evidence" value="ECO:0007669"/>
    <property type="project" value="InterPro"/>
</dbReference>
<keyword evidence="2" id="KW-1015">Disulfide bond</keyword>
<evidence type="ECO:0000313" key="5">
    <source>
        <dbReference type="Proteomes" id="UP001374535"/>
    </source>
</evidence>
<comment type="similarity">
    <text evidence="1">Belongs to the plant LTP family.</text>
</comment>
<evidence type="ECO:0000259" key="3">
    <source>
        <dbReference type="Pfam" id="PF14368"/>
    </source>
</evidence>
<dbReference type="Pfam" id="PF14368">
    <property type="entry name" value="LTP_2"/>
    <property type="match status" value="1"/>
</dbReference>
<keyword evidence="5" id="KW-1185">Reference proteome</keyword>
<evidence type="ECO:0000313" key="4">
    <source>
        <dbReference type="EMBL" id="WVY92661.1"/>
    </source>
</evidence>
<protein>
    <recommendedName>
        <fullName evidence="3">Bifunctional inhibitor/plant lipid transfer protein/seed storage helical domain-containing protein</fullName>
    </recommendedName>
</protein>
<organism evidence="4 5">
    <name type="scientific">Vigna mungo</name>
    <name type="common">Black gram</name>
    <name type="synonym">Phaseolus mungo</name>
    <dbReference type="NCBI Taxonomy" id="3915"/>
    <lineage>
        <taxon>Eukaryota</taxon>
        <taxon>Viridiplantae</taxon>
        <taxon>Streptophyta</taxon>
        <taxon>Embryophyta</taxon>
        <taxon>Tracheophyta</taxon>
        <taxon>Spermatophyta</taxon>
        <taxon>Magnoliopsida</taxon>
        <taxon>eudicotyledons</taxon>
        <taxon>Gunneridae</taxon>
        <taxon>Pentapetalae</taxon>
        <taxon>rosids</taxon>
        <taxon>fabids</taxon>
        <taxon>Fabales</taxon>
        <taxon>Fabaceae</taxon>
        <taxon>Papilionoideae</taxon>
        <taxon>50 kb inversion clade</taxon>
        <taxon>NPAAA clade</taxon>
        <taxon>indigoferoid/millettioid clade</taxon>
        <taxon>Phaseoleae</taxon>
        <taxon>Vigna</taxon>
    </lineage>
</organism>
<dbReference type="GO" id="GO:0006869">
    <property type="term" value="P:lipid transport"/>
    <property type="evidence" value="ECO:0007669"/>
    <property type="project" value="InterPro"/>
</dbReference>
<dbReference type="InterPro" id="IPR000528">
    <property type="entry name" value="Plant_nsLTP"/>
</dbReference>
<dbReference type="Proteomes" id="UP001374535">
    <property type="component" value="Chromosome 10"/>
</dbReference>
<name>A0AAQ3MKL3_VIGMU</name>
<dbReference type="Gene3D" id="1.10.110.10">
    <property type="entry name" value="Plant lipid-transfer and hydrophobic proteins"/>
    <property type="match status" value="1"/>
</dbReference>
<dbReference type="EMBL" id="CP144691">
    <property type="protein sequence ID" value="WVY92661.1"/>
    <property type="molecule type" value="Genomic_DNA"/>
</dbReference>